<dbReference type="AlphaFoldDB" id="A0A1L7XY29"/>
<gene>
    <name evidence="2" type="ORF">PAC_19809</name>
</gene>
<keyword evidence="3" id="KW-1185">Reference proteome</keyword>
<dbReference type="Proteomes" id="UP000184330">
    <property type="component" value="Unassembled WGS sequence"/>
</dbReference>
<evidence type="ECO:0000259" key="1">
    <source>
        <dbReference type="Pfam" id="PF06985"/>
    </source>
</evidence>
<reference evidence="2 3" key="1">
    <citation type="submission" date="2016-03" db="EMBL/GenBank/DDBJ databases">
        <authorList>
            <person name="Ploux O."/>
        </authorList>
    </citation>
    <scope>NUCLEOTIDE SEQUENCE [LARGE SCALE GENOMIC DNA]</scope>
    <source>
        <strain evidence="2 3">UAMH 11012</strain>
    </source>
</reference>
<dbReference type="Pfam" id="PF06985">
    <property type="entry name" value="HET"/>
    <property type="match status" value="1"/>
</dbReference>
<dbReference type="EMBL" id="FJOG01000084">
    <property type="protein sequence ID" value="CZR69909.1"/>
    <property type="molecule type" value="Genomic_DNA"/>
</dbReference>
<dbReference type="STRING" id="576137.A0A1L7XY29"/>
<dbReference type="InterPro" id="IPR010730">
    <property type="entry name" value="HET"/>
</dbReference>
<dbReference type="OrthoDB" id="5135333at2759"/>
<accession>A0A1L7XY29</accession>
<evidence type="ECO:0000313" key="3">
    <source>
        <dbReference type="Proteomes" id="UP000184330"/>
    </source>
</evidence>
<evidence type="ECO:0000313" key="2">
    <source>
        <dbReference type="EMBL" id="CZR69909.1"/>
    </source>
</evidence>
<organism evidence="2 3">
    <name type="scientific">Phialocephala subalpina</name>
    <dbReference type="NCBI Taxonomy" id="576137"/>
    <lineage>
        <taxon>Eukaryota</taxon>
        <taxon>Fungi</taxon>
        <taxon>Dikarya</taxon>
        <taxon>Ascomycota</taxon>
        <taxon>Pezizomycotina</taxon>
        <taxon>Leotiomycetes</taxon>
        <taxon>Helotiales</taxon>
        <taxon>Mollisiaceae</taxon>
        <taxon>Phialocephala</taxon>
        <taxon>Phialocephala fortinii species complex</taxon>
    </lineage>
</organism>
<feature type="domain" description="Heterokaryon incompatibility" evidence="1">
    <location>
        <begin position="236"/>
        <end position="383"/>
    </location>
</feature>
<proteinExistence type="predicted"/>
<name>A0A1L7XY29_9HELO</name>
<dbReference type="PANTHER" id="PTHR33112">
    <property type="entry name" value="DOMAIN PROTEIN, PUTATIVE-RELATED"/>
    <property type="match status" value="1"/>
</dbReference>
<dbReference type="PANTHER" id="PTHR33112:SF12">
    <property type="entry name" value="HETEROKARYON INCOMPATIBILITY DOMAIN-CONTAINING PROTEIN"/>
    <property type="match status" value="1"/>
</dbReference>
<sequence length="784" mass="88629">MLKAFKKLKTKLGKDDPKVKYPGGVCEYCSDVYWSSRLANQDHCAICRMIVNIMQPHYDALDANMKYIAQVRIDPRFHLNTNYRTHPMYNQYQQEQNDLLYGYAGYSNNAEDQYEELPIFRSEKSAVRLLLNAESGSARVWDEDNPPEIISRHLTSDVMFISREDVPPQGFLRPRLVKKSQVSFNLVQEWLNWCDRAHGSDCSHHPWATVPNTLSTLRVIDVQNDCLVMAPPNCKYITLSYVWGAGKTVTLHEKDMPSLSMPGSLVEYKNDMAPTILDAMKLTKEIGQQYLWVDGICIFQDSADKAIQIAAMDQVYLNSMLTIVAASGIDSSAGLPGVRRGSRPNHPRQEVTSASGVHFFKPMPTPPSLSLSKWNTRGWCFQEKLLSKRFLVFSDQQMFWMCRSELWYEDMSVLAIEEMDHDTRLLQPLTISKDFKGVTLQGGRIEESVERRRDGTTNVVRSGTFAAYASAVHDFTARELTNSSDALNAFRGILKVLEPLFKSDTLYGLPESLLDVALLWQPRNPLKANPNRTEFPSWSWSGWIGPVSYEEPYMIDAISTRPVKKEEAPEERLRSMIKWYRGSDTIGKFELVNGSGSGIRSALNESGRMPSTWLEYDNSHKSVQITAAAGSNVSASPNLLGFWTERASFRLDHYGGGLCLIWSGLRADADQPGRHLGFIVLTDWEIAPGSPRSMRGMVELIVLSEAQFFGTPAAGQDAAEDAHANITEWDSTLGFKHGVYELYNIMYVQEIEKDSVLRYRKGLGRIFKWAWHEASPKKGLVVLG</sequence>
<protein>
    <recommendedName>
        <fullName evidence="1">Heterokaryon incompatibility domain-containing protein</fullName>
    </recommendedName>
</protein>